<accession>A0A2M4D1X0</accession>
<organism evidence="3">
    <name type="scientific">Anopheles darlingi</name>
    <name type="common">Mosquito</name>
    <dbReference type="NCBI Taxonomy" id="43151"/>
    <lineage>
        <taxon>Eukaryota</taxon>
        <taxon>Metazoa</taxon>
        <taxon>Ecdysozoa</taxon>
        <taxon>Arthropoda</taxon>
        <taxon>Hexapoda</taxon>
        <taxon>Insecta</taxon>
        <taxon>Pterygota</taxon>
        <taxon>Neoptera</taxon>
        <taxon>Endopterygota</taxon>
        <taxon>Diptera</taxon>
        <taxon>Nematocera</taxon>
        <taxon>Culicoidea</taxon>
        <taxon>Culicidae</taxon>
        <taxon>Anophelinae</taxon>
        <taxon>Anopheles</taxon>
    </lineage>
</organism>
<name>A0A2M4D1X0_ANODA</name>
<dbReference type="EMBL" id="GGFL01007313">
    <property type="protein sequence ID" value="MBW71491.1"/>
    <property type="molecule type" value="Transcribed_RNA"/>
</dbReference>
<protein>
    <submittedName>
        <fullName evidence="3">Putative dynactin-associated protein isoform x2</fullName>
    </submittedName>
</protein>
<evidence type="ECO:0000313" key="3">
    <source>
        <dbReference type="EMBL" id="MBW71491.1"/>
    </source>
</evidence>
<proteinExistence type="predicted"/>
<feature type="compositionally biased region" description="Low complexity" evidence="1">
    <location>
        <begin position="169"/>
        <end position="178"/>
    </location>
</feature>
<sequence>MAIATSVATVAACSTAWLGPITAIATPVVPVPWSIVSRADRTSVWRFARAATVRALVTSPIAGSEWWTIATTTTSTATATDEAIVSEIAEPTTAEMTPRVIESIAPEWTAHSIATVATTTTTTAIETTIVATSFEAARSRAASGITARTRPTERARSRSTKATPEAARSRSATVAARS</sequence>
<evidence type="ECO:0000256" key="2">
    <source>
        <dbReference type="SAM" id="SignalP"/>
    </source>
</evidence>
<reference evidence="3" key="1">
    <citation type="submission" date="2018-01" db="EMBL/GenBank/DDBJ databases">
        <title>An insight into the sialome of Amazonian anophelines.</title>
        <authorList>
            <person name="Ribeiro J.M."/>
            <person name="Scarpassa V."/>
            <person name="Calvo E."/>
        </authorList>
    </citation>
    <scope>NUCLEOTIDE SEQUENCE</scope>
</reference>
<dbReference type="AlphaFoldDB" id="A0A2M4D1X0"/>
<feature type="region of interest" description="Disordered" evidence="1">
    <location>
        <begin position="140"/>
        <end position="178"/>
    </location>
</feature>
<feature type="signal peptide" evidence="2">
    <location>
        <begin position="1"/>
        <end position="23"/>
    </location>
</feature>
<keyword evidence="2" id="KW-0732">Signal</keyword>
<evidence type="ECO:0000256" key="1">
    <source>
        <dbReference type="SAM" id="MobiDB-lite"/>
    </source>
</evidence>
<feature type="chain" id="PRO_5014818101" evidence="2">
    <location>
        <begin position="24"/>
        <end position="178"/>
    </location>
</feature>